<evidence type="ECO:0000256" key="1">
    <source>
        <dbReference type="SAM" id="SignalP"/>
    </source>
</evidence>
<organism evidence="2 3">
    <name type="scientific">Plectosphaerella plurivora</name>
    <dbReference type="NCBI Taxonomy" id="936078"/>
    <lineage>
        <taxon>Eukaryota</taxon>
        <taxon>Fungi</taxon>
        <taxon>Dikarya</taxon>
        <taxon>Ascomycota</taxon>
        <taxon>Pezizomycotina</taxon>
        <taxon>Sordariomycetes</taxon>
        <taxon>Hypocreomycetidae</taxon>
        <taxon>Glomerellales</taxon>
        <taxon>Plectosphaerellaceae</taxon>
        <taxon>Plectosphaerella</taxon>
    </lineage>
</organism>
<reference evidence="2" key="1">
    <citation type="journal article" date="2021" name="Nat. Commun.">
        <title>Genetic determinants of endophytism in the Arabidopsis root mycobiome.</title>
        <authorList>
            <person name="Mesny F."/>
            <person name="Miyauchi S."/>
            <person name="Thiergart T."/>
            <person name="Pickel B."/>
            <person name="Atanasova L."/>
            <person name="Karlsson M."/>
            <person name="Huettel B."/>
            <person name="Barry K.W."/>
            <person name="Haridas S."/>
            <person name="Chen C."/>
            <person name="Bauer D."/>
            <person name="Andreopoulos W."/>
            <person name="Pangilinan J."/>
            <person name="LaButti K."/>
            <person name="Riley R."/>
            <person name="Lipzen A."/>
            <person name="Clum A."/>
            <person name="Drula E."/>
            <person name="Henrissat B."/>
            <person name="Kohler A."/>
            <person name="Grigoriev I.V."/>
            <person name="Martin F.M."/>
            <person name="Hacquard S."/>
        </authorList>
    </citation>
    <scope>NUCLEOTIDE SEQUENCE</scope>
    <source>
        <strain evidence="2">MPI-SDFR-AT-0117</strain>
    </source>
</reference>
<proteinExistence type="predicted"/>
<protein>
    <submittedName>
        <fullName evidence="2">Uncharacterized protein</fullName>
    </submittedName>
</protein>
<dbReference type="EMBL" id="JAGSXJ010000005">
    <property type="protein sequence ID" value="KAH6691512.1"/>
    <property type="molecule type" value="Genomic_DNA"/>
</dbReference>
<keyword evidence="1" id="KW-0732">Signal</keyword>
<feature type="signal peptide" evidence="1">
    <location>
        <begin position="1"/>
        <end position="18"/>
    </location>
</feature>
<name>A0A9P8VGV8_9PEZI</name>
<feature type="chain" id="PRO_5040274420" evidence="1">
    <location>
        <begin position="19"/>
        <end position="250"/>
    </location>
</feature>
<sequence length="250" mass="27554">MKFFTAIVLAAAAVNAVALPEANPGFMDDHPNAKSALAPPPVCWKKVVPGCTGPKYNPYIWKRAASPEADAEAAACDAPGQPCWVVKRAAEAFSDVMGEDHLEARSPQKWDCKKPFQPCWKAKRTAEAFAEALASAQEDSSDFTASLNLERRFPEVETTVEARSPQNWDCKKPFQPCWKAKRAAEAEAEAACNMAGGPCAVVKRAAEAVNLVVRSPQRWDCQKPFQPCWKAKREVAKLQNFARYVLEDQE</sequence>
<evidence type="ECO:0000313" key="2">
    <source>
        <dbReference type="EMBL" id="KAH6691512.1"/>
    </source>
</evidence>
<gene>
    <name evidence="2" type="ORF">F5X68DRAFT_188595</name>
</gene>
<dbReference type="Proteomes" id="UP000770015">
    <property type="component" value="Unassembled WGS sequence"/>
</dbReference>
<dbReference type="OrthoDB" id="4828160at2759"/>
<keyword evidence="3" id="KW-1185">Reference proteome</keyword>
<evidence type="ECO:0000313" key="3">
    <source>
        <dbReference type="Proteomes" id="UP000770015"/>
    </source>
</evidence>
<accession>A0A9P8VGV8</accession>
<dbReference type="AlphaFoldDB" id="A0A9P8VGV8"/>
<comment type="caution">
    <text evidence="2">The sequence shown here is derived from an EMBL/GenBank/DDBJ whole genome shotgun (WGS) entry which is preliminary data.</text>
</comment>